<feature type="compositionally biased region" description="Basic and acidic residues" evidence="2">
    <location>
        <begin position="37"/>
        <end position="48"/>
    </location>
</feature>
<dbReference type="InterPro" id="IPR009269">
    <property type="entry name" value="NKAP_C"/>
</dbReference>
<dbReference type="AlphaFoldDB" id="A0A0H5R9W3"/>
<sequence>MSGHRQRRSPSPYREAPQGYTSDRSNRYSSSTSRQGIRWELKSNDQSRHAPSSSSSSFLESRAAERANASISSRDIWERSPSPSLSDHNPHRERTSGDKRRSLQNRDRPESPSYSRRKELKRAKKEAKRIKREDKKRRKESRGPEVLNTVGSYSDIVPDTVNQAGTPAVSTVVVAHDDDGYGPALPPRLAGSLSERSYGGSLLPGEGSAIASYVQAGQRIPRRGEVGLSSEQIENYESLGYVMSGSRHRRMNEIRMRKENQVYSAEEKRALALVNLEESKRKEAKLMADMRQYLEEKTQESKLQF</sequence>
<dbReference type="Pfam" id="PF06047">
    <property type="entry name" value="Nkap_C"/>
    <property type="match status" value="1"/>
</dbReference>
<comment type="similarity">
    <text evidence="1">Belongs to the NKAP family.</text>
</comment>
<evidence type="ECO:0000256" key="2">
    <source>
        <dbReference type="SAM" id="MobiDB-lite"/>
    </source>
</evidence>
<evidence type="ECO:0000256" key="1">
    <source>
        <dbReference type="ARBA" id="ARBA00009313"/>
    </source>
</evidence>
<dbReference type="PANTHER" id="PTHR13087">
    <property type="entry name" value="NF-KAPPA B ACTIVATING PROTEIN"/>
    <property type="match status" value="1"/>
</dbReference>
<dbReference type="EMBL" id="HACM01010483">
    <property type="protein sequence ID" value="CRZ10925.1"/>
    <property type="molecule type" value="Transcribed_RNA"/>
</dbReference>
<accession>A0A0H5R9W3</accession>
<evidence type="ECO:0000313" key="4">
    <source>
        <dbReference type="EMBL" id="CRZ10925.1"/>
    </source>
</evidence>
<dbReference type="PANTHER" id="PTHR13087:SF0">
    <property type="entry name" value="NFKB ACTIVATING PROTEIN LIKE"/>
    <property type="match status" value="1"/>
</dbReference>
<feature type="compositionally biased region" description="Basic and acidic residues" evidence="2">
    <location>
        <begin position="88"/>
        <end position="110"/>
    </location>
</feature>
<dbReference type="GO" id="GO:0010468">
    <property type="term" value="P:regulation of gene expression"/>
    <property type="evidence" value="ECO:0007669"/>
    <property type="project" value="TreeGrafter"/>
</dbReference>
<evidence type="ECO:0000259" key="3">
    <source>
        <dbReference type="Pfam" id="PF06047"/>
    </source>
</evidence>
<feature type="domain" description="NF-kappa-B-activating protein C-terminal" evidence="3">
    <location>
        <begin position="196"/>
        <end position="295"/>
    </location>
</feature>
<protein>
    <recommendedName>
        <fullName evidence="3">NF-kappa-B-activating protein C-terminal domain-containing protein</fullName>
    </recommendedName>
</protein>
<feature type="compositionally biased region" description="Low complexity" evidence="2">
    <location>
        <begin position="20"/>
        <end position="34"/>
    </location>
</feature>
<feature type="compositionally biased region" description="Basic residues" evidence="2">
    <location>
        <begin position="118"/>
        <end position="140"/>
    </location>
</feature>
<dbReference type="GO" id="GO:0003682">
    <property type="term" value="F:chromatin binding"/>
    <property type="evidence" value="ECO:0007669"/>
    <property type="project" value="InterPro"/>
</dbReference>
<proteinExistence type="inferred from homology"/>
<dbReference type="GO" id="GO:0005634">
    <property type="term" value="C:nucleus"/>
    <property type="evidence" value="ECO:0007669"/>
    <property type="project" value="TreeGrafter"/>
</dbReference>
<dbReference type="InterPro" id="IPR040466">
    <property type="entry name" value="NKAP"/>
</dbReference>
<organism evidence="4">
    <name type="scientific">Spongospora subterranea</name>
    <dbReference type="NCBI Taxonomy" id="70186"/>
    <lineage>
        <taxon>Eukaryota</taxon>
        <taxon>Sar</taxon>
        <taxon>Rhizaria</taxon>
        <taxon>Endomyxa</taxon>
        <taxon>Phytomyxea</taxon>
        <taxon>Plasmodiophorida</taxon>
        <taxon>Plasmodiophoridae</taxon>
        <taxon>Spongospora</taxon>
    </lineage>
</organism>
<name>A0A0H5R9W3_9EUKA</name>
<reference evidence="4" key="1">
    <citation type="submission" date="2015-04" db="EMBL/GenBank/DDBJ databases">
        <title>The genome sequence of the plant pathogenic Rhizarian Plasmodiophora brassicae reveals insights in its biotrophic life cycle and the origin of chitin synthesis.</title>
        <authorList>
            <person name="Schwelm A."/>
            <person name="Fogelqvist J."/>
            <person name="Knaust A."/>
            <person name="Julke S."/>
            <person name="Lilja T."/>
            <person name="Dhandapani V."/>
            <person name="Bonilla-Rosso G."/>
            <person name="Karlsson M."/>
            <person name="Shevchenko A."/>
            <person name="Choi S.R."/>
            <person name="Kim H.G."/>
            <person name="Park J.Y."/>
            <person name="Lim Y.P."/>
            <person name="Ludwig-Muller J."/>
            <person name="Dixelius C."/>
        </authorList>
    </citation>
    <scope>NUCLEOTIDE SEQUENCE</scope>
    <source>
        <tissue evidence="4">Potato root galls</tissue>
    </source>
</reference>
<feature type="region of interest" description="Disordered" evidence="2">
    <location>
        <begin position="1"/>
        <end position="151"/>
    </location>
</feature>